<sequence length="305" mass="34620">MKAGPQSLRSNIAHSTRATRHLPHQARPGHKQHKSPTSFQSLSDLACDFSSQRSIDIKVWSSSNECEERILVRNVYMIFLEAQTLDHLYDWDFFVAVAEVSWSEIKGVIEETKIVLWLLMGKVGELAEKDAILLKSNFVSFVHDHDADGTTRQRSVISVYDFGRLVYSFGFNLITHRQAADSWASQSCLVASNSFACDFRVALDFQGAILHPRLMTFKAHPRKCRMVGGDAISSWARDFKNVPNGRREGLIEKIENSGNWSLGHFARNSSWLKACYHFCNPSLVEHEANRSPDSDRIALNRSIYD</sequence>
<dbReference type="EMBL" id="KB446555">
    <property type="protein sequence ID" value="EME89592.1"/>
    <property type="molecule type" value="Genomic_DNA"/>
</dbReference>
<evidence type="ECO:0000313" key="2">
    <source>
        <dbReference type="EMBL" id="EME89592.1"/>
    </source>
</evidence>
<organism evidence="2 3">
    <name type="scientific">Pseudocercospora fijiensis (strain CIRAD86)</name>
    <name type="common">Black leaf streak disease fungus</name>
    <name type="synonym">Mycosphaerella fijiensis</name>
    <dbReference type="NCBI Taxonomy" id="383855"/>
    <lineage>
        <taxon>Eukaryota</taxon>
        <taxon>Fungi</taxon>
        <taxon>Dikarya</taxon>
        <taxon>Ascomycota</taxon>
        <taxon>Pezizomycotina</taxon>
        <taxon>Dothideomycetes</taxon>
        <taxon>Dothideomycetidae</taxon>
        <taxon>Mycosphaerellales</taxon>
        <taxon>Mycosphaerellaceae</taxon>
        <taxon>Pseudocercospora</taxon>
    </lineage>
</organism>
<dbReference type="VEuPathDB" id="FungiDB:MYCFIDRAFT_171022"/>
<dbReference type="GeneID" id="19332570"/>
<feature type="region of interest" description="Disordered" evidence="1">
    <location>
        <begin position="1"/>
        <end position="38"/>
    </location>
</feature>
<dbReference type="AlphaFoldDB" id="N1QCP3"/>
<accession>N1QCP3</accession>
<reference evidence="2 3" key="1">
    <citation type="journal article" date="2012" name="PLoS Pathog.">
        <title>Diverse lifestyles and strategies of plant pathogenesis encoded in the genomes of eighteen Dothideomycetes fungi.</title>
        <authorList>
            <person name="Ohm R.A."/>
            <person name="Feau N."/>
            <person name="Henrissat B."/>
            <person name="Schoch C.L."/>
            <person name="Horwitz B.A."/>
            <person name="Barry K.W."/>
            <person name="Condon B.J."/>
            <person name="Copeland A.C."/>
            <person name="Dhillon B."/>
            <person name="Glaser F."/>
            <person name="Hesse C.N."/>
            <person name="Kosti I."/>
            <person name="LaButti K."/>
            <person name="Lindquist E.A."/>
            <person name="Lucas S."/>
            <person name="Salamov A.A."/>
            <person name="Bradshaw R.E."/>
            <person name="Ciuffetti L."/>
            <person name="Hamelin R.C."/>
            <person name="Kema G.H.J."/>
            <person name="Lawrence C."/>
            <person name="Scott J.A."/>
            <person name="Spatafora J.W."/>
            <person name="Turgeon B.G."/>
            <person name="de Wit P.J.G.M."/>
            <person name="Zhong S."/>
            <person name="Goodwin S.B."/>
            <person name="Grigoriev I.V."/>
        </authorList>
    </citation>
    <scope>NUCLEOTIDE SEQUENCE [LARGE SCALE GENOMIC DNA]</scope>
    <source>
        <strain evidence="2 3">CIRAD86</strain>
    </source>
</reference>
<protein>
    <submittedName>
        <fullName evidence="2">Uncharacterized protein</fullName>
    </submittedName>
</protein>
<name>N1QCP3_PSEFD</name>
<evidence type="ECO:0000256" key="1">
    <source>
        <dbReference type="SAM" id="MobiDB-lite"/>
    </source>
</evidence>
<feature type="compositionally biased region" description="Polar residues" evidence="1">
    <location>
        <begin position="7"/>
        <end position="16"/>
    </location>
</feature>
<feature type="compositionally biased region" description="Basic residues" evidence="1">
    <location>
        <begin position="17"/>
        <end position="34"/>
    </location>
</feature>
<dbReference type="RefSeq" id="XP_007922161.1">
    <property type="nucleotide sequence ID" value="XM_007923970.1"/>
</dbReference>
<evidence type="ECO:0000313" key="3">
    <source>
        <dbReference type="Proteomes" id="UP000016932"/>
    </source>
</evidence>
<gene>
    <name evidence="2" type="ORF">MYCFIDRAFT_171022</name>
</gene>
<proteinExistence type="predicted"/>
<dbReference type="HOGENOM" id="CLU_912533_0_0_1"/>
<dbReference type="KEGG" id="pfj:MYCFIDRAFT_171022"/>
<keyword evidence="3" id="KW-1185">Reference proteome</keyword>
<dbReference type="Proteomes" id="UP000016932">
    <property type="component" value="Unassembled WGS sequence"/>
</dbReference>